<evidence type="ECO:0000256" key="3">
    <source>
        <dbReference type="ARBA" id="ARBA00022722"/>
    </source>
</evidence>
<dbReference type="EMBL" id="VUNG01000003">
    <property type="protein sequence ID" value="MST83571.1"/>
    <property type="molecule type" value="Genomic_DNA"/>
</dbReference>
<evidence type="ECO:0000256" key="2">
    <source>
        <dbReference type="ARBA" id="ARBA00022694"/>
    </source>
</evidence>
<dbReference type="GO" id="GO:0030677">
    <property type="term" value="C:ribonuclease P complex"/>
    <property type="evidence" value="ECO:0007669"/>
    <property type="project" value="TreeGrafter"/>
</dbReference>
<dbReference type="RefSeq" id="WP_154533148.1">
    <property type="nucleotide sequence ID" value="NZ_VUNG01000003.1"/>
</dbReference>
<dbReference type="Proteomes" id="UP000438914">
    <property type="component" value="Unassembled WGS sequence"/>
</dbReference>
<dbReference type="GO" id="GO:0004526">
    <property type="term" value="F:ribonuclease P activity"/>
    <property type="evidence" value="ECO:0007669"/>
    <property type="project" value="UniProtKB-UniRule"/>
</dbReference>
<dbReference type="InterPro" id="IPR000100">
    <property type="entry name" value="RNase_P"/>
</dbReference>
<dbReference type="GO" id="GO:0001682">
    <property type="term" value="P:tRNA 5'-leader removal"/>
    <property type="evidence" value="ECO:0007669"/>
    <property type="project" value="UniProtKB-UniRule"/>
</dbReference>
<comment type="subunit">
    <text evidence="7">Consists of a catalytic RNA component (M1 or rnpB) and a protein subunit.</text>
</comment>
<organism evidence="9 10">
    <name type="scientific">Hallella mizrahii</name>
    <dbReference type="NCBI Taxonomy" id="2606637"/>
    <lineage>
        <taxon>Bacteria</taxon>
        <taxon>Pseudomonadati</taxon>
        <taxon>Bacteroidota</taxon>
        <taxon>Bacteroidia</taxon>
        <taxon>Bacteroidales</taxon>
        <taxon>Prevotellaceae</taxon>
        <taxon>Hallella</taxon>
    </lineage>
</organism>
<keyword evidence="6 7" id="KW-0694">RNA-binding</keyword>
<evidence type="ECO:0000256" key="5">
    <source>
        <dbReference type="ARBA" id="ARBA00022801"/>
    </source>
</evidence>
<reference evidence="9 10" key="1">
    <citation type="submission" date="2019-08" db="EMBL/GenBank/DDBJ databases">
        <title>In-depth cultivation of the pig gut microbiome towards novel bacterial diversity and tailored functional studies.</title>
        <authorList>
            <person name="Wylensek D."/>
            <person name="Hitch T.C.A."/>
            <person name="Clavel T."/>
        </authorList>
    </citation>
    <scope>NUCLEOTIDE SEQUENCE [LARGE SCALE GENOMIC DNA]</scope>
    <source>
        <strain evidence="9 10">LKV-178-WT-2A</strain>
    </source>
</reference>
<gene>
    <name evidence="7 9" type="primary">rnpA</name>
    <name evidence="9" type="ORF">FYJ73_02545</name>
</gene>
<dbReference type="Gene3D" id="3.30.230.10">
    <property type="match status" value="1"/>
</dbReference>
<dbReference type="GO" id="GO:0042781">
    <property type="term" value="F:3'-tRNA processing endoribonuclease activity"/>
    <property type="evidence" value="ECO:0007669"/>
    <property type="project" value="TreeGrafter"/>
</dbReference>
<dbReference type="EC" id="3.1.26.5" evidence="7 8"/>
<comment type="similarity">
    <text evidence="7">Belongs to the RnpA family.</text>
</comment>
<evidence type="ECO:0000256" key="6">
    <source>
        <dbReference type="ARBA" id="ARBA00022884"/>
    </source>
</evidence>
<comment type="function">
    <text evidence="1 7">RNaseP catalyzes the removal of the 5'-leader sequence from pre-tRNA to produce the mature 5'-terminus. It can also cleave other RNA substrates such as 4.5S RNA. The protein component plays an auxiliary but essential role in vivo by binding to the 5'-leader sequence and broadening the substrate specificity of the ribozyme.</text>
</comment>
<dbReference type="AlphaFoldDB" id="A0A7K0KCA6"/>
<dbReference type="Pfam" id="PF00825">
    <property type="entry name" value="Ribonuclease_P"/>
    <property type="match status" value="1"/>
</dbReference>
<dbReference type="HAMAP" id="MF_00227">
    <property type="entry name" value="RNase_P"/>
    <property type="match status" value="1"/>
</dbReference>
<evidence type="ECO:0000313" key="9">
    <source>
        <dbReference type="EMBL" id="MST83571.1"/>
    </source>
</evidence>
<evidence type="ECO:0000256" key="1">
    <source>
        <dbReference type="ARBA" id="ARBA00002663"/>
    </source>
</evidence>
<dbReference type="InterPro" id="IPR020568">
    <property type="entry name" value="Ribosomal_Su5_D2-typ_SF"/>
</dbReference>
<dbReference type="InterPro" id="IPR014721">
    <property type="entry name" value="Ribsml_uS5_D2-typ_fold_subgr"/>
</dbReference>
<keyword evidence="5 7" id="KW-0378">Hydrolase</keyword>
<name>A0A7K0KCA6_9BACT</name>
<evidence type="ECO:0000313" key="10">
    <source>
        <dbReference type="Proteomes" id="UP000438914"/>
    </source>
</evidence>
<evidence type="ECO:0000256" key="7">
    <source>
        <dbReference type="HAMAP-Rule" id="MF_00227"/>
    </source>
</evidence>
<protein>
    <recommendedName>
        <fullName evidence="7 8">Ribonuclease P protein component</fullName>
        <shortName evidence="7">RNase P protein</shortName>
        <shortName evidence="7">RNaseP protein</shortName>
        <ecNumber evidence="7 8">3.1.26.5</ecNumber>
    </recommendedName>
    <alternativeName>
        <fullName evidence="7">Protein C5</fullName>
    </alternativeName>
</protein>
<dbReference type="InterPro" id="IPR020539">
    <property type="entry name" value="RNase_P_CS"/>
</dbReference>
<dbReference type="PANTHER" id="PTHR33992">
    <property type="entry name" value="RIBONUCLEASE P PROTEIN COMPONENT"/>
    <property type="match status" value="1"/>
</dbReference>
<keyword evidence="4 7" id="KW-0255">Endonuclease</keyword>
<accession>A0A7K0KCA6</accession>
<dbReference type="GO" id="GO:0000049">
    <property type="term" value="F:tRNA binding"/>
    <property type="evidence" value="ECO:0007669"/>
    <property type="project" value="UniProtKB-UniRule"/>
</dbReference>
<comment type="caution">
    <text evidence="9">The sequence shown here is derived from an EMBL/GenBank/DDBJ whole genome shotgun (WGS) entry which is preliminary data.</text>
</comment>
<dbReference type="PROSITE" id="PS00648">
    <property type="entry name" value="RIBONUCLEASE_P"/>
    <property type="match status" value="1"/>
</dbReference>
<evidence type="ECO:0000256" key="4">
    <source>
        <dbReference type="ARBA" id="ARBA00022759"/>
    </source>
</evidence>
<comment type="catalytic activity">
    <reaction evidence="7">
        <text>Endonucleolytic cleavage of RNA, removing 5'-extranucleotides from tRNA precursor.</text>
        <dbReference type="EC" id="3.1.26.5"/>
    </reaction>
</comment>
<evidence type="ECO:0000256" key="8">
    <source>
        <dbReference type="NCBIfam" id="TIGR00188"/>
    </source>
</evidence>
<dbReference type="NCBIfam" id="TIGR00188">
    <property type="entry name" value="rnpA"/>
    <property type="match status" value="1"/>
</dbReference>
<proteinExistence type="inferred from homology"/>
<dbReference type="SUPFAM" id="SSF54211">
    <property type="entry name" value="Ribosomal protein S5 domain 2-like"/>
    <property type="match status" value="1"/>
</dbReference>
<keyword evidence="2 7" id="KW-0819">tRNA processing</keyword>
<sequence>MTQFRPTLGKSERIYHRKDIDALFKEGNSHSMSAFPIRVVYMLIPTTDNDEQQDERPQRPQAKLLISVPKHCFRRAVKRNRIKRLVREAYRHNKSLVAQWPLAIAFIWMDRRMPDAATVNKSVVNLLARIHEKMAGTNKEQPTPNSLSSNE</sequence>
<dbReference type="PANTHER" id="PTHR33992:SF1">
    <property type="entry name" value="RIBONUCLEASE P PROTEIN COMPONENT"/>
    <property type="match status" value="1"/>
</dbReference>
<keyword evidence="10" id="KW-1185">Reference proteome</keyword>
<keyword evidence="3 7" id="KW-0540">Nuclease</keyword>